<dbReference type="InterPro" id="IPR038886">
    <property type="entry name" value="E3_SLX5/Rfp1"/>
</dbReference>
<evidence type="ECO:0000256" key="1">
    <source>
        <dbReference type="SAM" id="MobiDB-lite"/>
    </source>
</evidence>
<dbReference type="GeneID" id="9098791"/>
<dbReference type="eggNOG" id="ENOG502SDJU">
    <property type="taxonomic scope" value="Eukaryota"/>
</dbReference>
<sequence length="371" mass="41270">MNGDLNIHVLAARQSRKRPHHEMLGSQPHSQSSSPWDHAEPSTSNSNYRLPLPVQHPAIPPIPYMRFPGDGYDFRRPIMATTSAPTFSPPPLPHQQNIIDLTDEPDNPLSDQPPRTPPRQRPGRIARPPRFGRNIMTDVVDLEAGSSSTNEPQQFSSPEVQFLGTTVRPPLTRSNDIAPLNREGPPPLRGSSLMDMIRRIRGNGPPSYFRRQDALREEIGLRTRNLARAYPTNIAPFWVGERPQVDIDEDFPVELDYTAAGITPGETQQSPAYTAPEAPPPGFTRTVGESEVVVCPNCDHELGTGGDLQRQIWVAKPCGHVYCGQCTRNRAMSRKRSDNTSPSKTKPFSKCVVPDCGKPISQPRAMFQIYL</sequence>
<dbReference type="PANTHER" id="PTHR28042">
    <property type="entry name" value="E3 UBIQUITIN-PROTEIN LIGASE COMPLEX SLX5-SLX8 SUBUNIT SLX5"/>
    <property type="match status" value="1"/>
</dbReference>
<reference evidence="2 3" key="1">
    <citation type="journal article" date="2011" name="PLoS Genet.">
        <title>Comparative genomic analysis of human fungal pathogens causing paracoccidioidomycosis.</title>
        <authorList>
            <person name="Desjardins C.A."/>
            <person name="Champion M.D."/>
            <person name="Holder J.W."/>
            <person name="Muszewska A."/>
            <person name="Goldberg J."/>
            <person name="Bailao A.M."/>
            <person name="Brigido M.M."/>
            <person name="Ferreira M.E."/>
            <person name="Garcia A.M."/>
            <person name="Grynberg M."/>
            <person name="Gujja S."/>
            <person name="Heiman D.I."/>
            <person name="Henn M.R."/>
            <person name="Kodira C.D."/>
            <person name="Leon-Narvaez H."/>
            <person name="Longo L.V."/>
            <person name="Ma L.J."/>
            <person name="Malavazi I."/>
            <person name="Matsuo A.L."/>
            <person name="Morais F.V."/>
            <person name="Pereira M."/>
            <person name="Rodriguez-Brito S."/>
            <person name="Sakthikumar S."/>
            <person name="Salem-Izacc S.M."/>
            <person name="Sykes S.M."/>
            <person name="Teixeira M.M."/>
            <person name="Vallejo M.C."/>
            <person name="Walter M.E."/>
            <person name="Yandava C."/>
            <person name="Young S."/>
            <person name="Zeng Q."/>
            <person name="Zucker J."/>
            <person name="Felipe M.S."/>
            <person name="Goldman G.H."/>
            <person name="Haas B.J."/>
            <person name="McEwen J.G."/>
            <person name="Nino-Vega G."/>
            <person name="Puccia R."/>
            <person name="San-Blas G."/>
            <person name="Soares C.M."/>
            <person name="Birren B.W."/>
            <person name="Cuomo C.A."/>
        </authorList>
    </citation>
    <scope>NUCLEOTIDE SEQUENCE [LARGE SCALE GENOMIC DNA]</scope>
    <source>
        <strain evidence="3">ATCC MYA-826 / Pb01</strain>
    </source>
</reference>
<evidence type="ECO:0000313" key="3">
    <source>
        <dbReference type="Proteomes" id="UP000002059"/>
    </source>
</evidence>
<gene>
    <name evidence="2" type="ORF">PAAG_02579</name>
</gene>
<dbReference type="GO" id="GO:0004842">
    <property type="term" value="F:ubiquitin-protein transferase activity"/>
    <property type="evidence" value="ECO:0007669"/>
    <property type="project" value="TreeGrafter"/>
</dbReference>
<dbReference type="EMBL" id="KN293996">
    <property type="protein sequence ID" value="EEH40524.1"/>
    <property type="molecule type" value="Genomic_DNA"/>
</dbReference>
<dbReference type="OrthoDB" id="2398441at2759"/>
<proteinExistence type="predicted"/>
<accession>C1GVA6</accession>
<dbReference type="OMA" id="KPFSKCQ"/>
<feature type="region of interest" description="Disordered" evidence="1">
    <location>
        <begin position="81"/>
        <end position="130"/>
    </location>
</feature>
<dbReference type="PANTHER" id="PTHR28042:SF1">
    <property type="entry name" value="E3 UBIQUITIN-PROTEIN LIGASE COMPLEX SLX5-SLX8 SUBUNIT SLX5"/>
    <property type="match status" value="1"/>
</dbReference>
<dbReference type="STRING" id="502779.C1GVA6"/>
<dbReference type="RefSeq" id="XP_002795873.1">
    <property type="nucleotide sequence ID" value="XM_002795827.1"/>
</dbReference>
<evidence type="ECO:0000313" key="2">
    <source>
        <dbReference type="EMBL" id="EEH40524.1"/>
    </source>
</evidence>
<name>C1GVA6_PARBA</name>
<feature type="compositionally biased region" description="Polar residues" evidence="1">
    <location>
        <begin position="27"/>
        <end position="48"/>
    </location>
</feature>
<dbReference type="Proteomes" id="UP000002059">
    <property type="component" value="Partially assembled WGS sequence"/>
</dbReference>
<organism evidence="2 3">
    <name type="scientific">Paracoccidioides lutzii (strain ATCC MYA-826 / Pb01)</name>
    <name type="common">Paracoccidioides brasiliensis</name>
    <dbReference type="NCBI Taxonomy" id="502779"/>
    <lineage>
        <taxon>Eukaryota</taxon>
        <taxon>Fungi</taxon>
        <taxon>Dikarya</taxon>
        <taxon>Ascomycota</taxon>
        <taxon>Pezizomycotina</taxon>
        <taxon>Eurotiomycetes</taxon>
        <taxon>Eurotiomycetidae</taxon>
        <taxon>Onygenales</taxon>
        <taxon>Ajellomycetaceae</taxon>
        <taxon>Paracoccidioides</taxon>
    </lineage>
</organism>
<dbReference type="HOGENOM" id="CLU_043321_1_0_1"/>
<keyword evidence="3" id="KW-1185">Reference proteome</keyword>
<protein>
    <submittedName>
        <fullName evidence="2">Uncharacterized protein</fullName>
    </submittedName>
</protein>
<dbReference type="AlphaFoldDB" id="C1GVA6"/>
<feature type="region of interest" description="Disordered" evidence="1">
    <location>
        <begin position="13"/>
        <end position="54"/>
    </location>
</feature>
<dbReference type="GO" id="GO:0033768">
    <property type="term" value="C:SUMO-targeted ubiquitin ligase complex"/>
    <property type="evidence" value="ECO:0007669"/>
    <property type="project" value="TreeGrafter"/>
</dbReference>
<feature type="region of interest" description="Disordered" evidence="1">
    <location>
        <begin position="171"/>
        <end position="192"/>
    </location>
</feature>
<dbReference type="KEGG" id="pbl:PAAG_02579"/>
<dbReference type="VEuPathDB" id="FungiDB:PAAG_02579"/>